<protein>
    <submittedName>
        <fullName evidence="5">ARAD1B18106p</fullName>
    </submittedName>
</protein>
<dbReference type="Gene3D" id="3.90.1300.10">
    <property type="entry name" value="Amidase signature (AS) domain"/>
    <property type="match status" value="1"/>
</dbReference>
<reference evidence="5" key="2">
    <citation type="submission" date="2014-06" db="EMBL/GenBank/DDBJ databases">
        <title>The complete genome of Blastobotrys (Arxula) adeninivorans LS3 - a yeast of biotechnological interest.</title>
        <authorList>
            <person name="Kunze G."/>
            <person name="Gaillardin C."/>
            <person name="Czernicka M."/>
            <person name="Durrens P."/>
            <person name="Martin T."/>
            <person name="Boer E."/>
            <person name="Gabaldon T."/>
            <person name="Cruz J."/>
            <person name="Talla E."/>
            <person name="Marck C."/>
            <person name="Goffeau A."/>
            <person name="Barbe V."/>
            <person name="Baret P."/>
            <person name="Baronian K."/>
            <person name="Beier S."/>
            <person name="Bleykasten C."/>
            <person name="Bode R."/>
            <person name="Casaregola S."/>
            <person name="Despons L."/>
            <person name="Fairhead C."/>
            <person name="Giersberg M."/>
            <person name="Gierski P."/>
            <person name="Hahnel U."/>
            <person name="Hartmann A."/>
            <person name="Jankowska D."/>
            <person name="Jubin C."/>
            <person name="Jung P."/>
            <person name="Lafontaine I."/>
            <person name="Leh-Louis V."/>
            <person name="Lemaire M."/>
            <person name="Marcet-Houben M."/>
            <person name="Mascher M."/>
            <person name="Morel G."/>
            <person name="Richard G.-F."/>
            <person name="Riechen J."/>
            <person name="Sacerdot C."/>
            <person name="Sarkar A."/>
            <person name="Savel G."/>
            <person name="Schacherer J."/>
            <person name="Sherman D."/>
            <person name="Straub M.-L."/>
            <person name="Stein N."/>
            <person name="Thierry A."/>
            <person name="Trautwein-Schult A."/>
            <person name="Westhof E."/>
            <person name="Worch S."/>
            <person name="Dujon B."/>
            <person name="Souciet J.-L."/>
            <person name="Wincker P."/>
            <person name="Scholz U."/>
            <person name="Neuveglise N."/>
        </authorList>
    </citation>
    <scope>NUCLEOTIDE SEQUENCE</scope>
    <source>
        <strain evidence="5">LS3</strain>
    </source>
</reference>
<feature type="domain" description="Amidase" evidence="4">
    <location>
        <begin position="80"/>
        <end position="534"/>
    </location>
</feature>
<feature type="active site" description="Acyl-ester intermediate" evidence="3">
    <location>
        <position position="233"/>
    </location>
</feature>
<dbReference type="PANTHER" id="PTHR46072">
    <property type="entry name" value="AMIDASE-RELATED-RELATED"/>
    <property type="match status" value="1"/>
</dbReference>
<dbReference type="PhylomeDB" id="A0A060T6C8"/>
<evidence type="ECO:0000259" key="4">
    <source>
        <dbReference type="Pfam" id="PF01425"/>
    </source>
</evidence>
<dbReference type="SUPFAM" id="SSF75304">
    <property type="entry name" value="Amidase signature (AS) enzymes"/>
    <property type="match status" value="1"/>
</dbReference>
<dbReference type="EMBL" id="HG937692">
    <property type="protein sequence ID" value="CDP36660.1"/>
    <property type="molecule type" value="Genomic_DNA"/>
</dbReference>
<keyword evidence="2" id="KW-0378">Hydrolase</keyword>
<dbReference type="InterPro" id="IPR023631">
    <property type="entry name" value="Amidase_dom"/>
</dbReference>
<gene>
    <name evidence="5" type="ORF">GNLVRS02_ARAD1B18106g</name>
</gene>
<reference evidence="5" key="1">
    <citation type="submission" date="2014-02" db="EMBL/GenBank/DDBJ databases">
        <authorList>
            <person name="Genoscope - CEA"/>
        </authorList>
    </citation>
    <scope>NUCLEOTIDE SEQUENCE</scope>
    <source>
        <strain evidence="5">LS3</strain>
    </source>
</reference>
<dbReference type="GO" id="GO:0016787">
    <property type="term" value="F:hydrolase activity"/>
    <property type="evidence" value="ECO:0007669"/>
    <property type="project" value="UniProtKB-KW"/>
</dbReference>
<dbReference type="InterPro" id="IPR036928">
    <property type="entry name" value="AS_sf"/>
</dbReference>
<accession>A0A060T6C8</accession>
<evidence type="ECO:0000256" key="1">
    <source>
        <dbReference type="ARBA" id="ARBA00009199"/>
    </source>
</evidence>
<comment type="similarity">
    <text evidence="1">Belongs to the amidase family.</text>
</comment>
<organism evidence="5">
    <name type="scientific">Blastobotrys adeninivorans</name>
    <name type="common">Yeast</name>
    <name type="synonym">Arxula adeninivorans</name>
    <dbReference type="NCBI Taxonomy" id="409370"/>
    <lineage>
        <taxon>Eukaryota</taxon>
        <taxon>Fungi</taxon>
        <taxon>Dikarya</taxon>
        <taxon>Ascomycota</taxon>
        <taxon>Saccharomycotina</taxon>
        <taxon>Dipodascomycetes</taxon>
        <taxon>Dipodascales</taxon>
        <taxon>Trichomonascaceae</taxon>
        <taxon>Blastobotrys</taxon>
    </lineage>
</organism>
<dbReference type="Pfam" id="PF01425">
    <property type="entry name" value="Amidase"/>
    <property type="match status" value="1"/>
</dbReference>
<dbReference type="AlphaFoldDB" id="A0A060T6C8"/>
<feature type="active site" description="Charge relay system" evidence="3">
    <location>
        <position position="209"/>
    </location>
</feature>
<dbReference type="PIRSF" id="PIRSF001221">
    <property type="entry name" value="Amidase_fungi"/>
    <property type="match status" value="1"/>
</dbReference>
<dbReference type="PANTHER" id="PTHR46072:SF2">
    <property type="entry name" value="AMIDASE (EUROFUNG)"/>
    <property type="match status" value="1"/>
</dbReference>
<proteinExistence type="inferred from homology"/>
<feature type="active site" description="Charge relay system" evidence="3">
    <location>
        <position position="134"/>
    </location>
</feature>
<evidence type="ECO:0000256" key="2">
    <source>
        <dbReference type="ARBA" id="ARBA00022801"/>
    </source>
</evidence>
<evidence type="ECO:0000256" key="3">
    <source>
        <dbReference type="PIRSR" id="PIRSR001221-1"/>
    </source>
</evidence>
<sequence>MDWKTIALKKRQEQTEALRPYLAPEDKLPSEEVRKDNEKFIKFLDQSDLLTDEEKAITNIPDVVSLLAKIKSKDLTCDQVIRAYIKRATLAHQLTNCLTEINFDHALKRAKELDQHIESGRELLPLHGLPISVKDQFDIQGLDTTMGYVAKVGEPKTHNAALVDMLEKLGAIVFVKTNLPLSIMTSESDNYLWGRTNNPYNKDLTAGGSTGGESALLASKGSILGWGTDLTGSVRIPQAMCGGYSLRPTHHRFPYRRVSVTSDGQEHIPSVIGPMSRTFSTLLFMTRTVIEENPWKYDHLCVPMEWNQSAFDIASKSKLRIGVQYFNGIVRPHPPVERLLNEAVKKLEAAGHEIIRFETGLDEKAYNLLESYYYVDGAQELRRELQRLGEPMTDQVSEMVRDAKPRSVLQYWEMNLEKRKIQQTFFDKWNATKDVTSNGEPIDVILNPALATSAVPHNQTHDITYTELYSALNYPCAVFPVGKVDKAIDVKDESYVPVNDRDERVWKKYDPELMHGLPINLQLAARSYNEEKLLGSLLNVLNSLDINPSKEFGA</sequence>
<name>A0A060T6C8_BLAAD</name>
<evidence type="ECO:0000313" key="5">
    <source>
        <dbReference type="EMBL" id="CDP36660.1"/>
    </source>
</evidence>